<keyword evidence="2" id="KW-1185">Reference proteome</keyword>
<reference evidence="1 2" key="1">
    <citation type="journal article" date="2014" name="PLoS ONE">
        <title>Global Analysis of Gene Expression Profiles in Physic Nut (Jatropha curcas L.) Seedlings Exposed to Salt Stress.</title>
        <authorList>
            <person name="Zhang L."/>
            <person name="Zhang C."/>
            <person name="Wu P."/>
            <person name="Chen Y."/>
            <person name="Li M."/>
            <person name="Jiang H."/>
            <person name="Wu G."/>
        </authorList>
    </citation>
    <scope>NUCLEOTIDE SEQUENCE [LARGE SCALE GENOMIC DNA]</scope>
    <source>
        <strain evidence="2">cv. GZQX0401</strain>
        <tissue evidence="1">Young leaves</tissue>
    </source>
</reference>
<dbReference type="OrthoDB" id="671678at2759"/>
<dbReference type="Proteomes" id="UP000027138">
    <property type="component" value="Unassembled WGS sequence"/>
</dbReference>
<evidence type="ECO:0000313" key="1">
    <source>
        <dbReference type="EMBL" id="KDP46948.1"/>
    </source>
</evidence>
<dbReference type="AlphaFoldDB" id="A0A067LHT6"/>
<evidence type="ECO:0000313" key="2">
    <source>
        <dbReference type="Proteomes" id="UP000027138"/>
    </source>
</evidence>
<dbReference type="EMBL" id="KK914202">
    <property type="protein sequence ID" value="KDP46948.1"/>
    <property type="molecule type" value="Genomic_DNA"/>
</dbReference>
<accession>A0A067LHT6</accession>
<gene>
    <name evidence="1" type="ORF">JCGZ_07965</name>
</gene>
<proteinExistence type="predicted"/>
<name>A0A067LHT6_JATCU</name>
<sequence>MGSADVQILFEHSEDEAVESRVGEVKGRKDNIKIADIAFDIDEGELLDICYMYDISLEYMLARPSDYMRENEPLDSDSIMLYEEDFRPGVRLSLSEPLSFFNEYNITVSQLHPNGLRFLCGNVKLAHQDGKALTAWGVRELYHFQIKVNEDHYFLQAKIKCNIFSKKSKISSFKN</sequence>
<protein>
    <submittedName>
        <fullName evidence="1">Uncharacterized protein</fullName>
    </submittedName>
</protein>
<organism evidence="1 2">
    <name type="scientific">Jatropha curcas</name>
    <name type="common">Barbados nut</name>
    <dbReference type="NCBI Taxonomy" id="180498"/>
    <lineage>
        <taxon>Eukaryota</taxon>
        <taxon>Viridiplantae</taxon>
        <taxon>Streptophyta</taxon>
        <taxon>Embryophyta</taxon>
        <taxon>Tracheophyta</taxon>
        <taxon>Spermatophyta</taxon>
        <taxon>Magnoliopsida</taxon>
        <taxon>eudicotyledons</taxon>
        <taxon>Gunneridae</taxon>
        <taxon>Pentapetalae</taxon>
        <taxon>rosids</taxon>
        <taxon>fabids</taxon>
        <taxon>Malpighiales</taxon>
        <taxon>Euphorbiaceae</taxon>
        <taxon>Crotonoideae</taxon>
        <taxon>Jatropheae</taxon>
        <taxon>Jatropha</taxon>
    </lineage>
</organism>